<dbReference type="STRING" id="905079.L1JWK2"/>
<dbReference type="EnsemblProtists" id="EKX52737">
    <property type="protein sequence ID" value="EKX52737"/>
    <property type="gene ID" value="GUITHDRAFT_101888"/>
</dbReference>
<evidence type="ECO:0000256" key="3">
    <source>
        <dbReference type="ARBA" id="ARBA00023274"/>
    </source>
</evidence>
<evidence type="ECO:0000259" key="5">
    <source>
        <dbReference type="Pfam" id="PF00828"/>
    </source>
</evidence>
<reference evidence="8" key="2">
    <citation type="submission" date="2012-11" db="EMBL/GenBank/DDBJ databases">
        <authorList>
            <person name="Kuo A."/>
            <person name="Curtis B.A."/>
            <person name="Tanifuji G."/>
            <person name="Burki F."/>
            <person name="Gruber A."/>
            <person name="Irimia M."/>
            <person name="Maruyama S."/>
            <person name="Arias M.C."/>
            <person name="Ball S.G."/>
            <person name="Gile G.H."/>
            <person name="Hirakawa Y."/>
            <person name="Hopkins J.F."/>
            <person name="Rensing S.A."/>
            <person name="Schmutz J."/>
            <person name="Symeonidi A."/>
            <person name="Elias M."/>
            <person name="Eveleigh R.J."/>
            <person name="Herman E.K."/>
            <person name="Klute M.J."/>
            <person name="Nakayama T."/>
            <person name="Obornik M."/>
            <person name="Reyes-Prieto A."/>
            <person name="Armbrust E.V."/>
            <person name="Aves S.J."/>
            <person name="Beiko R.G."/>
            <person name="Coutinho P."/>
            <person name="Dacks J.B."/>
            <person name="Durnford D.G."/>
            <person name="Fast N.M."/>
            <person name="Green B.R."/>
            <person name="Grisdale C."/>
            <person name="Hempe F."/>
            <person name="Henrissat B."/>
            <person name="Hoppner M.P."/>
            <person name="Ishida K.-I."/>
            <person name="Kim E."/>
            <person name="Koreny L."/>
            <person name="Kroth P.G."/>
            <person name="Liu Y."/>
            <person name="Malik S.-B."/>
            <person name="Maier U.G."/>
            <person name="McRose D."/>
            <person name="Mock T."/>
            <person name="Neilson J.A."/>
            <person name="Onodera N.T."/>
            <person name="Poole A.M."/>
            <person name="Pritham E.J."/>
            <person name="Richards T.A."/>
            <person name="Rocap G."/>
            <person name="Roy S.W."/>
            <person name="Sarai C."/>
            <person name="Schaack S."/>
            <person name="Shirato S."/>
            <person name="Slamovits C.H."/>
            <person name="Spencer D.F."/>
            <person name="Suzuki S."/>
            <person name="Worden A.Z."/>
            <person name="Zauner S."/>
            <person name="Barry K."/>
            <person name="Bell C."/>
            <person name="Bharti A.K."/>
            <person name="Crow J.A."/>
            <person name="Grimwood J."/>
            <person name="Kramer R."/>
            <person name="Lindquist E."/>
            <person name="Lucas S."/>
            <person name="Salamov A."/>
            <person name="McFadden G.I."/>
            <person name="Lane C.E."/>
            <person name="Keeling P.J."/>
            <person name="Gray M.W."/>
            <person name="Grigoriev I.V."/>
            <person name="Archibald J.M."/>
        </authorList>
    </citation>
    <scope>NUCLEOTIDE SEQUENCE</scope>
    <source>
        <strain evidence="8">CCMP2712</strain>
    </source>
</reference>
<reference evidence="7" key="3">
    <citation type="submission" date="2016-03" db="UniProtKB">
        <authorList>
            <consortium name="EnsemblProtists"/>
        </authorList>
    </citation>
    <scope>IDENTIFICATION</scope>
</reference>
<dbReference type="HOGENOM" id="CLU_055188_5_2_1"/>
<dbReference type="GO" id="GO:0005762">
    <property type="term" value="C:mitochondrial large ribosomal subunit"/>
    <property type="evidence" value="ECO:0007669"/>
    <property type="project" value="TreeGrafter"/>
</dbReference>
<name>L1JWK2_GUITC</name>
<dbReference type="PANTHER" id="PTHR12934:SF11">
    <property type="entry name" value="LARGE RIBOSOMAL SUBUNIT PROTEIN UL15M"/>
    <property type="match status" value="1"/>
</dbReference>
<evidence type="ECO:0000256" key="4">
    <source>
        <dbReference type="SAM" id="MobiDB-lite"/>
    </source>
</evidence>
<dbReference type="GeneID" id="17309120"/>
<dbReference type="eggNOG" id="KOG0846">
    <property type="taxonomic scope" value="Eukaryota"/>
</dbReference>
<comment type="similarity">
    <text evidence="1">Belongs to the universal ribosomal protein uL15 family.</text>
</comment>
<feature type="domain" description="Large ribosomal subunit protein uL15/eL18" evidence="5">
    <location>
        <begin position="96"/>
        <end position="174"/>
    </location>
</feature>
<dbReference type="GO" id="GO:0003735">
    <property type="term" value="F:structural constituent of ribosome"/>
    <property type="evidence" value="ECO:0007669"/>
    <property type="project" value="InterPro"/>
</dbReference>
<dbReference type="InterPro" id="IPR021131">
    <property type="entry name" value="Ribosomal_uL15/eL18"/>
</dbReference>
<evidence type="ECO:0000313" key="7">
    <source>
        <dbReference type="EnsemblProtists" id="EKX52737"/>
    </source>
</evidence>
<keyword evidence="2" id="KW-0689">Ribosomal protein</keyword>
<organism evidence="6">
    <name type="scientific">Guillardia theta (strain CCMP2712)</name>
    <name type="common">Cryptophyte</name>
    <dbReference type="NCBI Taxonomy" id="905079"/>
    <lineage>
        <taxon>Eukaryota</taxon>
        <taxon>Cryptophyceae</taxon>
        <taxon>Pyrenomonadales</taxon>
        <taxon>Geminigeraceae</taxon>
        <taxon>Guillardia</taxon>
    </lineage>
</organism>
<dbReference type="KEGG" id="gtt:GUITHDRAFT_101888"/>
<dbReference type="GO" id="GO:0006412">
    <property type="term" value="P:translation"/>
    <property type="evidence" value="ECO:0007669"/>
    <property type="project" value="InterPro"/>
</dbReference>
<feature type="compositionally biased region" description="Gly residues" evidence="4">
    <location>
        <begin position="38"/>
        <end position="48"/>
    </location>
</feature>
<dbReference type="Pfam" id="PF00828">
    <property type="entry name" value="Ribosomal_L27A"/>
    <property type="match status" value="1"/>
</dbReference>
<dbReference type="Proteomes" id="UP000011087">
    <property type="component" value="Unassembled WGS sequence"/>
</dbReference>
<dbReference type="PANTHER" id="PTHR12934">
    <property type="entry name" value="50S RIBOSOMAL PROTEIN L15"/>
    <property type="match status" value="1"/>
</dbReference>
<dbReference type="InterPro" id="IPR030878">
    <property type="entry name" value="Ribosomal_uL15"/>
</dbReference>
<dbReference type="OMA" id="EPGWLVN"/>
<dbReference type="AlphaFoldDB" id="L1JWK2"/>
<dbReference type="InterPro" id="IPR005749">
    <property type="entry name" value="Ribosomal_uL15_bac-type"/>
</dbReference>
<keyword evidence="8" id="KW-1185">Reference proteome</keyword>
<dbReference type="EMBL" id="JH992972">
    <property type="protein sequence ID" value="EKX52737.1"/>
    <property type="molecule type" value="Genomic_DNA"/>
</dbReference>
<dbReference type="OrthoDB" id="361383at2759"/>
<evidence type="ECO:0000256" key="1">
    <source>
        <dbReference type="ARBA" id="ARBA00007320"/>
    </source>
</evidence>
<reference evidence="6 8" key="1">
    <citation type="journal article" date="2012" name="Nature">
        <title>Algal genomes reveal evolutionary mosaicism and the fate of nucleomorphs.</title>
        <authorList>
            <consortium name="DOE Joint Genome Institute"/>
            <person name="Curtis B.A."/>
            <person name="Tanifuji G."/>
            <person name="Burki F."/>
            <person name="Gruber A."/>
            <person name="Irimia M."/>
            <person name="Maruyama S."/>
            <person name="Arias M.C."/>
            <person name="Ball S.G."/>
            <person name="Gile G.H."/>
            <person name="Hirakawa Y."/>
            <person name="Hopkins J.F."/>
            <person name="Kuo A."/>
            <person name="Rensing S.A."/>
            <person name="Schmutz J."/>
            <person name="Symeonidi A."/>
            <person name="Elias M."/>
            <person name="Eveleigh R.J."/>
            <person name="Herman E.K."/>
            <person name="Klute M.J."/>
            <person name="Nakayama T."/>
            <person name="Obornik M."/>
            <person name="Reyes-Prieto A."/>
            <person name="Armbrust E.V."/>
            <person name="Aves S.J."/>
            <person name="Beiko R.G."/>
            <person name="Coutinho P."/>
            <person name="Dacks J.B."/>
            <person name="Durnford D.G."/>
            <person name="Fast N.M."/>
            <person name="Green B.R."/>
            <person name="Grisdale C.J."/>
            <person name="Hempel F."/>
            <person name="Henrissat B."/>
            <person name="Hoppner M.P."/>
            <person name="Ishida K."/>
            <person name="Kim E."/>
            <person name="Koreny L."/>
            <person name="Kroth P.G."/>
            <person name="Liu Y."/>
            <person name="Malik S.B."/>
            <person name="Maier U.G."/>
            <person name="McRose D."/>
            <person name="Mock T."/>
            <person name="Neilson J.A."/>
            <person name="Onodera N.T."/>
            <person name="Poole A.M."/>
            <person name="Pritham E.J."/>
            <person name="Richards T.A."/>
            <person name="Rocap G."/>
            <person name="Roy S.W."/>
            <person name="Sarai C."/>
            <person name="Schaack S."/>
            <person name="Shirato S."/>
            <person name="Slamovits C.H."/>
            <person name="Spencer D.F."/>
            <person name="Suzuki S."/>
            <person name="Worden A.Z."/>
            <person name="Zauner S."/>
            <person name="Barry K."/>
            <person name="Bell C."/>
            <person name="Bharti A.K."/>
            <person name="Crow J.A."/>
            <person name="Grimwood J."/>
            <person name="Kramer R."/>
            <person name="Lindquist E."/>
            <person name="Lucas S."/>
            <person name="Salamov A."/>
            <person name="McFadden G.I."/>
            <person name="Lane C.E."/>
            <person name="Keeling P.J."/>
            <person name="Gray M.W."/>
            <person name="Grigoriev I.V."/>
            <person name="Archibald J.M."/>
        </authorList>
    </citation>
    <scope>NUCLEOTIDE SEQUENCE</scope>
    <source>
        <strain evidence="6 8">CCMP2712</strain>
    </source>
</reference>
<accession>L1JWK2</accession>
<dbReference type="InterPro" id="IPR036227">
    <property type="entry name" value="Ribosomal_uL15/eL18_sf"/>
</dbReference>
<dbReference type="PaxDb" id="55529-EKX52737"/>
<evidence type="ECO:0000256" key="2">
    <source>
        <dbReference type="ARBA" id="ARBA00022980"/>
    </source>
</evidence>
<protein>
    <recommendedName>
        <fullName evidence="5">Large ribosomal subunit protein uL15/eL18 domain-containing protein</fullName>
    </recommendedName>
</protein>
<evidence type="ECO:0000313" key="8">
    <source>
        <dbReference type="Proteomes" id="UP000011087"/>
    </source>
</evidence>
<keyword evidence="3" id="KW-0687">Ribonucleoprotein</keyword>
<dbReference type="NCBIfam" id="TIGR01071">
    <property type="entry name" value="rplO_bact"/>
    <property type="match status" value="1"/>
</dbReference>
<proteinExistence type="inferred from homology"/>
<dbReference type="RefSeq" id="XP_005839717.1">
    <property type="nucleotide sequence ID" value="XM_005839660.1"/>
</dbReference>
<dbReference type="HAMAP" id="MF_01341">
    <property type="entry name" value="Ribosomal_uL15"/>
    <property type="match status" value="1"/>
</dbReference>
<dbReference type="SUPFAM" id="SSF52080">
    <property type="entry name" value="Ribosomal proteins L15p and L18e"/>
    <property type="match status" value="1"/>
</dbReference>
<dbReference type="Gene3D" id="3.100.10.10">
    <property type="match status" value="1"/>
</dbReference>
<sequence>MDRNLLKNVQERSFSSQVTLSDLRDNPGARPSKKRLGRGTGSGLGKTSGRGHKGQRARAGNHGLLGFEGGQTPLMKKLPKFGHKNVHAYISLLEGLNIDRLWSWIQQGRIDSSKLINMKVLRDTGCVGSNIKKGIKLLAKGKELTKIDRPLQIEVSDASAQAKRIIEEAGGKVIIAYYNRLGLRAMLKPEKFERIPRRAAPPPKLMWKYPLHYKQVQEQMLQKQ</sequence>
<feature type="region of interest" description="Disordered" evidence="4">
    <location>
        <begin position="16"/>
        <end position="66"/>
    </location>
</feature>
<gene>
    <name evidence="6" type="ORF">GUITHDRAFT_101888</name>
</gene>
<evidence type="ECO:0000313" key="6">
    <source>
        <dbReference type="EMBL" id="EKX52737.1"/>
    </source>
</evidence>